<dbReference type="Pfam" id="PF01757">
    <property type="entry name" value="Acyl_transf_3"/>
    <property type="match status" value="1"/>
</dbReference>
<dbReference type="InterPro" id="IPR001608">
    <property type="entry name" value="Ala_racemase_N"/>
</dbReference>
<dbReference type="eggNOG" id="COG0787">
    <property type="taxonomic scope" value="Bacteria"/>
</dbReference>
<dbReference type="Proteomes" id="UP000014160">
    <property type="component" value="Unassembled WGS sequence"/>
</dbReference>
<dbReference type="SMART" id="SM01005">
    <property type="entry name" value="Ala_racemase_C"/>
    <property type="match status" value="1"/>
</dbReference>
<dbReference type="SUPFAM" id="SSF50621">
    <property type="entry name" value="Alanine racemase C-terminal domain-like"/>
    <property type="match status" value="1"/>
</dbReference>
<feature type="transmembrane region" description="Helical" evidence="14">
    <location>
        <begin position="12"/>
        <end position="31"/>
    </location>
</feature>
<evidence type="ECO:0000259" key="15">
    <source>
        <dbReference type="SMART" id="SM01005"/>
    </source>
</evidence>
<keyword evidence="7 14" id="KW-0472">Membrane</keyword>
<evidence type="ECO:0000256" key="11">
    <source>
        <dbReference type="ARBA" id="ARBA00061081"/>
    </source>
</evidence>
<evidence type="ECO:0000256" key="14">
    <source>
        <dbReference type="SAM" id="Phobius"/>
    </source>
</evidence>
<dbReference type="GO" id="GO:0016747">
    <property type="term" value="F:acyltransferase activity, transferring groups other than amino-acyl groups"/>
    <property type="evidence" value="ECO:0007669"/>
    <property type="project" value="InterPro"/>
</dbReference>
<dbReference type="InterPro" id="IPR011248">
    <property type="entry name" value="Serine/alanine_racemase"/>
</dbReference>
<feature type="binding site" evidence="13">
    <location>
        <position position="653"/>
    </location>
    <ligand>
        <name>substrate</name>
    </ligand>
</feature>
<feature type="transmembrane region" description="Helical" evidence="14">
    <location>
        <begin position="83"/>
        <end position="104"/>
    </location>
</feature>
<dbReference type="GO" id="GO:0030632">
    <property type="term" value="P:D-alanine biosynthetic process"/>
    <property type="evidence" value="ECO:0007669"/>
    <property type="project" value="TreeGrafter"/>
</dbReference>
<dbReference type="Pfam" id="PF01168">
    <property type="entry name" value="Ala_racemase_N"/>
    <property type="match status" value="1"/>
</dbReference>
<dbReference type="PATRIC" id="fig|1158614.3.peg.2613"/>
<dbReference type="GO" id="GO:0005829">
    <property type="term" value="C:cytosol"/>
    <property type="evidence" value="ECO:0007669"/>
    <property type="project" value="TreeGrafter"/>
</dbReference>
<dbReference type="InterPro" id="IPR002656">
    <property type="entry name" value="Acyl_transf_3_dom"/>
</dbReference>
<evidence type="ECO:0000313" key="17">
    <source>
        <dbReference type="EMBL" id="EOW82044.1"/>
    </source>
</evidence>
<feature type="domain" description="Alanine racemase C-terminal" evidence="15">
    <location>
        <begin position="583"/>
        <end position="705"/>
    </location>
</feature>
<keyword evidence="5 12" id="KW-0663">Pyridoxal phosphate</keyword>
<reference evidence="16 18" key="1">
    <citation type="submission" date="2013-02" db="EMBL/GenBank/DDBJ databases">
        <title>The Genome Sequence of Enterococcus gilvus ATCC BAA-350.</title>
        <authorList>
            <consortium name="The Broad Institute Genome Sequencing Platform"/>
            <consortium name="The Broad Institute Genome Sequencing Center for Infectious Disease"/>
            <person name="Earl A.M."/>
            <person name="Gilmore M.S."/>
            <person name="Lebreton F."/>
            <person name="Walker B."/>
            <person name="Young S.K."/>
            <person name="Zeng Q."/>
            <person name="Gargeya S."/>
            <person name="Fitzgerald M."/>
            <person name="Haas B."/>
            <person name="Abouelleil A."/>
            <person name="Alvarado L."/>
            <person name="Arachchi H.M."/>
            <person name="Berlin A.M."/>
            <person name="Chapman S.B."/>
            <person name="Dewar J."/>
            <person name="Goldberg J."/>
            <person name="Griggs A."/>
            <person name="Gujja S."/>
            <person name="Hansen M."/>
            <person name="Howarth C."/>
            <person name="Imamovic A."/>
            <person name="Larimer J."/>
            <person name="McCowan C."/>
            <person name="Murphy C."/>
            <person name="Neiman D."/>
            <person name="Pearson M."/>
            <person name="Priest M."/>
            <person name="Roberts A."/>
            <person name="Saif S."/>
            <person name="Shea T."/>
            <person name="Sisk P."/>
            <person name="Sykes S."/>
            <person name="Wortman J."/>
            <person name="Nusbaum C."/>
            <person name="Birren B."/>
        </authorList>
    </citation>
    <scope>NUCLEOTIDE SEQUENCE [LARGE SCALE GENOMIC DNA]</scope>
    <source>
        <strain evidence="16 18">ATCC BAA-350</strain>
    </source>
</reference>
<dbReference type="Gene3D" id="2.40.37.10">
    <property type="entry name" value="Lyase, Ornithine Decarboxylase, Chain A, domain 1"/>
    <property type="match status" value="1"/>
</dbReference>
<feature type="binding site" evidence="13">
    <location>
        <position position="472"/>
    </location>
    <ligand>
        <name>substrate</name>
    </ligand>
</feature>
<keyword evidence="4 14" id="KW-0812">Transmembrane</keyword>
<dbReference type="NCBIfam" id="TIGR00492">
    <property type="entry name" value="alr"/>
    <property type="match status" value="1"/>
</dbReference>
<feature type="transmembrane region" description="Helical" evidence="14">
    <location>
        <begin position="182"/>
        <end position="208"/>
    </location>
</feature>
<dbReference type="NCBIfam" id="NF033132">
    <property type="entry name" value="vanT-CELN"/>
    <property type="match status" value="1"/>
</dbReference>
<dbReference type="Pfam" id="PF00842">
    <property type="entry name" value="Ala_racemase_C"/>
    <property type="match status" value="1"/>
</dbReference>
<name>R2XLJ3_9ENTE</name>
<dbReference type="HOGENOM" id="CLU_024623_0_0_9"/>
<dbReference type="InterPro" id="IPR009006">
    <property type="entry name" value="Ala_racemase/Decarboxylase_C"/>
</dbReference>
<dbReference type="Proteomes" id="UP000013750">
    <property type="component" value="Unassembled WGS sequence"/>
</dbReference>
<protein>
    <submittedName>
        <fullName evidence="16">Alanine racemase</fullName>
    </submittedName>
</protein>
<dbReference type="Gene3D" id="3.20.20.10">
    <property type="entry name" value="Alanine racemase"/>
    <property type="match status" value="1"/>
</dbReference>
<dbReference type="GO" id="GO:0005886">
    <property type="term" value="C:plasma membrane"/>
    <property type="evidence" value="ECO:0007669"/>
    <property type="project" value="UniProtKB-SubCell"/>
</dbReference>
<comment type="subcellular location">
    <subcellularLocation>
        <location evidence="2">Cell membrane</location>
        <topology evidence="2">Multi-pass membrane protein</topology>
    </subcellularLocation>
</comment>
<keyword evidence="9" id="KW-0046">Antibiotic resistance</keyword>
<evidence type="ECO:0000313" key="18">
    <source>
        <dbReference type="Proteomes" id="UP000013750"/>
    </source>
</evidence>
<dbReference type="GO" id="GO:0046677">
    <property type="term" value="P:response to antibiotic"/>
    <property type="evidence" value="ECO:0007669"/>
    <property type="project" value="UniProtKB-KW"/>
</dbReference>
<feature type="transmembrane region" description="Helical" evidence="14">
    <location>
        <begin position="280"/>
        <end position="302"/>
    </location>
</feature>
<evidence type="ECO:0000256" key="2">
    <source>
        <dbReference type="ARBA" id="ARBA00004651"/>
    </source>
</evidence>
<feature type="transmembrane region" description="Helical" evidence="14">
    <location>
        <begin position="220"/>
        <end position="238"/>
    </location>
</feature>
<evidence type="ECO:0000256" key="5">
    <source>
        <dbReference type="ARBA" id="ARBA00022898"/>
    </source>
</evidence>
<organism evidence="16 18">
    <name type="scientific">Enterococcus gilvus ATCC BAA-350</name>
    <dbReference type="NCBI Taxonomy" id="1158614"/>
    <lineage>
        <taxon>Bacteria</taxon>
        <taxon>Bacillati</taxon>
        <taxon>Bacillota</taxon>
        <taxon>Bacilli</taxon>
        <taxon>Lactobacillales</taxon>
        <taxon>Enterococcaceae</taxon>
        <taxon>Enterococcus</taxon>
    </lineage>
</organism>
<dbReference type="FunFam" id="3.20.20.10:FF:000002">
    <property type="entry name" value="Alanine racemase"/>
    <property type="match status" value="1"/>
</dbReference>
<sequence length="707" mass="79410">MKKTNNGVTNFRMIAAFMVVAIHSFPFKSIAPQLDTLITLTLFRVAVPFFFMVTGFYVLGPFEKKQEYSERQRILQFLKKISKLYLLVNLLYLPLAIYSGFATFSMPLSKWLQLFLFEGFLYHLWYFPALILGVILTTYLIVRFSQKKVLLVTGLLYLIGLGGDSWSGIFKSIPLISEFYSLILNILGGTRNGVFFAPLFLALGAFLYQKQVTKRCKKTVNPFLLFVSVAALLLEGYLLHRFSTPHHDSMYLFLPLVMLSLFQMVLQWNPHKYVENGAPLSLGIYVMHPYIIAVLHVGASILPFINNSVVFFISVSVSTTVLVLILLELKNKVKKKCSVKKQVSYRASKSLSSESLVHNLKEIRGVIPADSKVMAVVKANAYGTDEAGFAKILEKNGVDFFCVATIDEGIQLRKAGIKGKILILGYTSPKRILEISEYSLIQSIISEEHAIALNREKVTINCHIKVDTGMHRLGVEPKMNRIKQIYQLPYLTVQGLFSHLGSSDELTSEAVERTEKQLFVYDWLVEELKEQGVQIGLTHIQSSYGILNYPTLHYDYVRAGVILYGFLSNPNDETKVKLDLKPTIAIKAQLVSKKIVLDNEYIGYGLNTKFSTPRKVGVVSVGYCDGIPRELSDVSFNLFLGNQKVPQIGRICMDMLLVDLTELGAVPIETELTVLADFETAATQTQTITNEVLSRLGNRLSVQSAGE</sequence>
<evidence type="ECO:0000256" key="6">
    <source>
        <dbReference type="ARBA" id="ARBA00022989"/>
    </source>
</evidence>
<dbReference type="InterPro" id="IPR011079">
    <property type="entry name" value="Ala_racemase_C"/>
</dbReference>
<dbReference type="InterPro" id="IPR000821">
    <property type="entry name" value="Ala_racemase"/>
</dbReference>
<feature type="transmembrane region" description="Helical" evidence="14">
    <location>
        <begin position="250"/>
        <end position="268"/>
    </location>
</feature>
<dbReference type="eggNOG" id="COG1835">
    <property type="taxonomic scope" value="Bacteria"/>
</dbReference>
<dbReference type="PANTHER" id="PTHR30511">
    <property type="entry name" value="ALANINE RACEMASE"/>
    <property type="match status" value="1"/>
</dbReference>
<comment type="cofactor">
    <cofactor evidence="1 12">
        <name>pyridoxal 5'-phosphate</name>
        <dbReference type="ChEBI" id="CHEBI:597326"/>
    </cofactor>
</comment>
<dbReference type="OrthoDB" id="9813814at2"/>
<evidence type="ECO:0000256" key="4">
    <source>
        <dbReference type="ARBA" id="ARBA00022692"/>
    </source>
</evidence>
<feature type="modified residue" description="N6-(pyridoxal phosphate)lysine" evidence="12">
    <location>
        <position position="378"/>
    </location>
</feature>
<keyword evidence="3" id="KW-1003">Cell membrane</keyword>
<dbReference type="GO" id="GO:0030170">
    <property type="term" value="F:pyridoxal phosphate binding"/>
    <property type="evidence" value="ECO:0007669"/>
    <property type="project" value="InterPro"/>
</dbReference>
<dbReference type="SUPFAM" id="SSF51419">
    <property type="entry name" value="PLP-binding barrel"/>
    <property type="match status" value="1"/>
</dbReference>
<comment type="similarity">
    <text evidence="10">In the N-terminal section; belongs to the acyltransferase 3 family.</text>
</comment>
<dbReference type="PIRSF" id="PIRSF036464">
    <property type="entry name" value="Ser_ala_racem"/>
    <property type="match status" value="1"/>
</dbReference>
<comment type="similarity">
    <text evidence="11">In the C-terminal section; belongs to the alanine racemase family.</text>
</comment>
<accession>R2XLJ3</accession>
<evidence type="ECO:0000313" key="19">
    <source>
        <dbReference type="Proteomes" id="UP000014160"/>
    </source>
</evidence>
<keyword evidence="6 14" id="KW-1133">Transmembrane helix</keyword>
<comment type="caution">
    <text evidence="16">The sequence shown here is derived from an EMBL/GenBank/DDBJ whole genome shotgun (WGS) entry which is preliminary data.</text>
</comment>
<evidence type="ECO:0000256" key="13">
    <source>
        <dbReference type="PIRSR" id="PIRSR600821-52"/>
    </source>
</evidence>
<evidence type="ECO:0000256" key="3">
    <source>
        <dbReference type="ARBA" id="ARBA00022475"/>
    </source>
</evidence>
<dbReference type="RefSeq" id="WP_010780994.1">
    <property type="nucleotide sequence ID" value="NZ_ASWH01000001.1"/>
</dbReference>
<feature type="transmembrane region" description="Helical" evidence="14">
    <location>
        <begin position="37"/>
        <end position="62"/>
    </location>
</feature>
<dbReference type="PANTHER" id="PTHR30511:SF0">
    <property type="entry name" value="ALANINE RACEMASE, CATABOLIC-RELATED"/>
    <property type="match status" value="1"/>
</dbReference>
<evidence type="ECO:0000256" key="1">
    <source>
        <dbReference type="ARBA" id="ARBA00001933"/>
    </source>
</evidence>
<evidence type="ECO:0000256" key="7">
    <source>
        <dbReference type="ARBA" id="ARBA00023136"/>
    </source>
</evidence>
<dbReference type="AlphaFoldDB" id="R2XLJ3"/>
<feature type="transmembrane region" description="Helical" evidence="14">
    <location>
        <begin position="124"/>
        <end position="142"/>
    </location>
</feature>
<evidence type="ECO:0000256" key="10">
    <source>
        <dbReference type="ARBA" id="ARBA00060905"/>
    </source>
</evidence>
<feature type="transmembrane region" description="Helical" evidence="14">
    <location>
        <begin position="308"/>
        <end position="327"/>
    </location>
</feature>
<dbReference type="EMBL" id="AJDQ01000008">
    <property type="protein sequence ID" value="EOI55413.1"/>
    <property type="molecule type" value="Genomic_DNA"/>
</dbReference>
<dbReference type="InterPro" id="IPR029066">
    <property type="entry name" value="PLP-binding_barrel"/>
</dbReference>
<evidence type="ECO:0000256" key="9">
    <source>
        <dbReference type="ARBA" id="ARBA00023251"/>
    </source>
</evidence>
<feature type="transmembrane region" description="Helical" evidence="14">
    <location>
        <begin position="149"/>
        <end position="170"/>
    </location>
</feature>
<keyword evidence="19" id="KW-1185">Reference proteome</keyword>
<dbReference type="GO" id="GO:0008784">
    <property type="term" value="F:alanine racemase activity"/>
    <property type="evidence" value="ECO:0007669"/>
    <property type="project" value="InterPro"/>
</dbReference>
<proteinExistence type="inferred from homology"/>
<evidence type="ECO:0000313" key="16">
    <source>
        <dbReference type="EMBL" id="EOI55413.1"/>
    </source>
</evidence>
<reference evidence="17 19" key="2">
    <citation type="submission" date="2013-03" db="EMBL/GenBank/DDBJ databases">
        <title>The Genome Sequence of Enterococcus gilvus ATCC BAA-350 (PacBio/Illumina hybrid assembly).</title>
        <authorList>
            <consortium name="The Broad Institute Genomics Platform"/>
            <consortium name="The Broad Institute Genome Sequencing Center for Infectious Disease"/>
            <person name="Earl A."/>
            <person name="Russ C."/>
            <person name="Gilmore M."/>
            <person name="Surin D."/>
            <person name="Walker B."/>
            <person name="Young S."/>
            <person name="Zeng Q."/>
            <person name="Gargeya S."/>
            <person name="Fitzgerald M."/>
            <person name="Haas B."/>
            <person name="Abouelleil A."/>
            <person name="Allen A.W."/>
            <person name="Alvarado L."/>
            <person name="Arachchi H.M."/>
            <person name="Berlin A.M."/>
            <person name="Chapman S.B."/>
            <person name="Gainer-Dewar J."/>
            <person name="Goldberg J."/>
            <person name="Griggs A."/>
            <person name="Gujja S."/>
            <person name="Hansen M."/>
            <person name="Howarth C."/>
            <person name="Imamovic A."/>
            <person name="Ireland A."/>
            <person name="Larimer J."/>
            <person name="McCowan C."/>
            <person name="Murphy C."/>
            <person name="Pearson M."/>
            <person name="Poon T.W."/>
            <person name="Priest M."/>
            <person name="Roberts A."/>
            <person name="Saif S."/>
            <person name="Shea T."/>
            <person name="Sisk P."/>
            <person name="Sykes S."/>
            <person name="Wortman J."/>
            <person name="Nusbaum C."/>
            <person name="Birren B."/>
        </authorList>
    </citation>
    <scope>NUCLEOTIDE SEQUENCE [LARGE SCALE GENOMIC DNA]</scope>
    <source>
        <strain evidence="17 19">ATCC BAA-350</strain>
    </source>
</reference>
<keyword evidence="8" id="KW-0413">Isomerase</keyword>
<gene>
    <name evidence="17" type="ORF">I592_01345</name>
    <name evidence="16" type="ORF">UKC_02621</name>
</gene>
<dbReference type="EMBL" id="ASWH01000001">
    <property type="protein sequence ID" value="EOW82044.1"/>
    <property type="molecule type" value="Genomic_DNA"/>
</dbReference>
<evidence type="ECO:0000256" key="8">
    <source>
        <dbReference type="ARBA" id="ARBA00023235"/>
    </source>
</evidence>
<dbReference type="PRINTS" id="PR00992">
    <property type="entry name" value="ALARACEMASE"/>
</dbReference>
<evidence type="ECO:0000256" key="12">
    <source>
        <dbReference type="PIRSR" id="PIRSR600821-50"/>
    </source>
</evidence>